<protein>
    <submittedName>
        <fullName evidence="5">Uncharacterized protein</fullName>
    </submittedName>
</protein>
<feature type="domain" description="DUF7638" evidence="2">
    <location>
        <begin position="19"/>
        <end position="110"/>
    </location>
</feature>
<dbReference type="InterPro" id="IPR056056">
    <property type="entry name" value="DUF7639"/>
</dbReference>
<dbReference type="EMBL" id="PYIX02000023">
    <property type="protein sequence ID" value="RFC83033.1"/>
    <property type="molecule type" value="Genomic_DNA"/>
</dbReference>
<dbReference type="Proteomes" id="UP001595455">
    <property type="component" value="Unassembled WGS sequence"/>
</dbReference>
<comment type="caution">
    <text evidence="5">The sequence shown here is derived from an EMBL/GenBank/DDBJ whole genome shotgun (WGS) entry which is preliminary data.</text>
</comment>
<sequence>MIKLYLAKLQLPPNTPYKTLPVFICNDSYHFTHLKIYKNGYVDCWELVTLDEFIQKVAEGWVTVELDETETKEIDIFGVGSVSSGFQYRAEKSNQDLILEVMDIIAELNDLPTSSTRCLQAWHVYQSDSSEKNRENLKEAYEAMPHHLRMYVLGDQDRKDRPIRQAIYEERSSIFDPFFNLSAEDLPLTNLTEKTLNQLPTEHQFMEQLQANLQHARTIKQRYEQEIQQLVQQKLNEFHQEINLPIQYLEFEIESEENEDGVHQTQLTDCKIHIALEL</sequence>
<reference evidence="5 6" key="2">
    <citation type="submission" date="2018-08" db="EMBL/GenBank/DDBJ databases">
        <title>The draft genome of Acinetobacter sichuanensis strain WCHAc060041.</title>
        <authorList>
            <person name="Qin J."/>
            <person name="Feng Y."/>
            <person name="Zong Z."/>
        </authorList>
    </citation>
    <scope>NUCLEOTIDE SEQUENCE [LARGE SCALE GENOMIC DNA]</scope>
    <source>
        <strain evidence="5 6">WCHAc060041</strain>
    </source>
</reference>
<dbReference type="AlphaFoldDB" id="A0A371YNJ7"/>
<feature type="coiled-coil region" evidence="1">
    <location>
        <begin position="206"/>
        <end position="233"/>
    </location>
</feature>
<dbReference type="Pfam" id="PF24645">
    <property type="entry name" value="DUF7639"/>
    <property type="match status" value="1"/>
</dbReference>
<evidence type="ECO:0000313" key="4">
    <source>
        <dbReference type="EMBL" id="MFC2996426.1"/>
    </source>
</evidence>
<evidence type="ECO:0000313" key="6">
    <source>
        <dbReference type="Proteomes" id="UP000240957"/>
    </source>
</evidence>
<keyword evidence="1" id="KW-0175">Coiled coil</keyword>
<evidence type="ECO:0000259" key="2">
    <source>
        <dbReference type="Pfam" id="PF24644"/>
    </source>
</evidence>
<gene>
    <name evidence="4" type="ORF">ACFODO_14370</name>
    <name evidence="5" type="ORF">C9E89_013595</name>
</gene>
<evidence type="ECO:0000313" key="5">
    <source>
        <dbReference type="EMBL" id="RFC83033.1"/>
    </source>
</evidence>
<keyword evidence="7" id="KW-1185">Reference proteome</keyword>
<reference evidence="4" key="1">
    <citation type="journal article" date="2014" name="Int. J. Syst. Evol. Microbiol.">
        <title>Complete genome of a new Firmicutes species belonging to the dominant human colonic microbiota ('Ruminococcus bicirculans') reveals two chromosomes and a selective capacity to utilize plant glucans.</title>
        <authorList>
            <consortium name="NISC Comparative Sequencing Program"/>
            <person name="Wegmann U."/>
            <person name="Louis P."/>
            <person name="Goesmann A."/>
            <person name="Henrissat B."/>
            <person name="Duncan S.H."/>
            <person name="Flint H.J."/>
        </authorList>
    </citation>
    <scope>NUCLEOTIDE SEQUENCE</scope>
    <source>
        <strain evidence="4">KCTC 62575</strain>
    </source>
</reference>
<dbReference type="Pfam" id="PF24644">
    <property type="entry name" value="DUF7638"/>
    <property type="match status" value="1"/>
</dbReference>
<reference evidence="7" key="3">
    <citation type="journal article" date="2019" name="Int. J. Syst. Evol. Microbiol.">
        <title>The Global Catalogue of Microorganisms (GCM) 10K type strain sequencing project: providing services to taxonomists for standard genome sequencing and annotation.</title>
        <authorList>
            <consortium name="The Broad Institute Genomics Platform"/>
            <consortium name="The Broad Institute Genome Sequencing Center for Infectious Disease"/>
            <person name="Wu L."/>
            <person name="Ma J."/>
        </authorList>
    </citation>
    <scope>NUCLEOTIDE SEQUENCE [LARGE SCALE GENOMIC DNA]</scope>
    <source>
        <strain evidence="7">KCTC 62575</strain>
    </source>
</reference>
<name>A0A371YNJ7_9GAMM</name>
<evidence type="ECO:0000313" key="7">
    <source>
        <dbReference type="Proteomes" id="UP001595455"/>
    </source>
</evidence>
<feature type="domain" description="DUF7639" evidence="3">
    <location>
        <begin position="113"/>
        <end position="169"/>
    </location>
</feature>
<proteinExistence type="predicted"/>
<accession>A0A371YNJ7</accession>
<dbReference type="Proteomes" id="UP000240957">
    <property type="component" value="Unassembled WGS sequence"/>
</dbReference>
<dbReference type="InterPro" id="IPR056055">
    <property type="entry name" value="DUF7638"/>
</dbReference>
<evidence type="ECO:0000259" key="3">
    <source>
        <dbReference type="Pfam" id="PF24645"/>
    </source>
</evidence>
<dbReference type="OrthoDB" id="643483at2"/>
<evidence type="ECO:0000256" key="1">
    <source>
        <dbReference type="SAM" id="Coils"/>
    </source>
</evidence>
<reference evidence="4" key="4">
    <citation type="submission" date="2024-09" db="EMBL/GenBank/DDBJ databases">
        <authorList>
            <person name="Sun Q."/>
            <person name="Mori K."/>
        </authorList>
    </citation>
    <scope>NUCLEOTIDE SEQUENCE</scope>
    <source>
        <strain evidence="4">KCTC 62575</strain>
    </source>
</reference>
<organism evidence="5 6">
    <name type="scientific">Acinetobacter sichuanensis</name>
    <dbReference type="NCBI Taxonomy" id="2136183"/>
    <lineage>
        <taxon>Bacteria</taxon>
        <taxon>Pseudomonadati</taxon>
        <taxon>Pseudomonadota</taxon>
        <taxon>Gammaproteobacteria</taxon>
        <taxon>Moraxellales</taxon>
        <taxon>Moraxellaceae</taxon>
        <taxon>Acinetobacter</taxon>
    </lineage>
</organism>
<dbReference type="RefSeq" id="WP_107008879.1">
    <property type="nucleotide sequence ID" value="NZ_JBHRSF010000067.1"/>
</dbReference>
<dbReference type="EMBL" id="JBHRSF010000067">
    <property type="protein sequence ID" value="MFC2996426.1"/>
    <property type="molecule type" value="Genomic_DNA"/>
</dbReference>